<dbReference type="Gene3D" id="3.30.930.10">
    <property type="entry name" value="Bira Bifunctional Protein, Domain 2"/>
    <property type="match status" value="1"/>
</dbReference>
<protein>
    <recommendedName>
        <fullName evidence="3">Aminoacyl-transfer RNA synthetases class-II family profile domain-containing protein</fullName>
    </recommendedName>
</protein>
<dbReference type="Proteomes" id="UP000727056">
    <property type="component" value="Unassembled WGS sequence"/>
</dbReference>
<reference evidence="1 2" key="1">
    <citation type="submission" date="2020-03" db="EMBL/GenBank/DDBJ databases">
        <title>Draft genome of Streptomyces sp. ventii, isolated from the Axial Seamount in the Pacific Ocean, and resequencing of the two type strains Streptomyces lonarensis strain NCL 716 and Streptomyces bohaiensis strain 11A07.</title>
        <authorList>
            <person name="Loughran R.M."/>
            <person name="Pfannmuller K.M."/>
            <person name="Wasson B.J."/>
            <person name="Deadmond M.C."/>
            <person name="Paddock B.E."/>
            <person name="Koyack M.J."/>
            <person name="Gallegos D.A."/>
            <person name="Mitchell E.A."/>
            <person name="Ushijima B."/>
            <person name="Saw J.H."/>
            <person name="Mcphail K.L."/>
            <person name="Videau P."/>
        </authorList>
    </citation>
    <scope>NUCLEOTIDE SEQUENCE [LARGE SCALE GENOMIC DNA]</scope>
    <source>
        <strain evidence="1 2">11A07</strain>
    </source>
</reference>
<comment type="caution">
    <text evidence="1">The sequence shown here is derived from an EMBL/GenBank/DDBJ whole genome shotgun (WGS) entry which is preliminary data.</text>
</comment>
<dbReference type="InterPro" id="IPR045864">
    <property type="entry name" value="aa-tRNA-synth_II/BPL/LPL"/>
</dbReference>
<organism evidence="1 2">
    <name type="scientific">Streptomyces bohaiensis</name>
    <dbReference type="NCBI Taxonomy" id="1431344"/>
    <lineage>
        <taxon>Bacteria</taxon>
        <taxon>Bacillati</taxon>
        <taxon>Actinomycetota</taxon>
        <taxon>Actinomycetes</taxon>
        <taxon>Kitasatosporales</taxon>
        <taxon>Streptomycetaceae</taxon>
        <taxon>Streptomyces</taxon>
    </lineage>
</organism>
<evidence type="ECO:0000313" key="1">
    <source>
        <dbReference type="EMBL" id="NJQ13675.1"/>
    </source>
</evidence>
<dbReference type="EMBL" id="JAAVJC010000005">
    <property type="protein sequence ID" value="NJQ13675.1"/>
    <property type="molecule type" value="Genomic_DNA"/>
</dbReference>
<proteinExistence type="predicted"/>
<name>A0ABX1C7W0_9ACTN</name>
<dbReference type="RefSeq" id="WP_168086489.1">
    <property type="nucleotide sequence ID" value="NZ_JAAVJC010000005.1"/>
</dbReference>
<sequence length="301" mass="32917">MTPAEAPAEAPVLPAGLRAAGLRWHESGHATLTGPLLALATACDNAFVSLAGARPPEPEHHPAVLRAADLDPVDYLRSFPHLATLAATLSPEDTDLRAFRDARVPGEPVPPSSLTPPADVLTPAACYHVYLHHRGEELRAPLHVTTRNTCFRREEHYAPLRRQWSFQMRELVCVGSREEVREFLTTTRAAVARLMAALDLPVRWEAATDPFFDPAADPRHLAQRISPTKHEALYGQLALASVNLHEDHFGTAYGIVRDGRPASTGCVAFGIERWLYALTHRWGADPDGWPDVRAAAQGSPS</sequence>
<accession>A0ABX1C7W0</accession>
<dbReference type="SUPFAM" id="SSF55681">
    <property type="entry name" value="Class II aaRS and biotin synthetases"/>
    <property type="match status" value="1"/>
</dbReference>
<evidence type="ECO:0000313" key="2">
    <source>
        <dbReference type="Proteomes" id="UP000727056"/>
    </source>
</evidence>
<keyword evidence="2" id="KW-1185">Reference proteome</keyword>
<gene>
    <name evidence="1" type="ORF">HCN52_01625</name>
</gene>
<evidence type="ECO:0008006" key="3">
    <source>
        <dbReference type="Google" id="ProtNLM"/>
    </source>
</evidence>